<evidence type="ECO:0000313" key="2">
    <source>
        <dbReference type="Proteomes" id="UP000001740"/>
    </source>
</evidence>
<proteinExistence type="predicted"/>
<dbReference type="AlphaFoldDB" id="A0A0K0GPS6"/>
<dbReference type="HOGENOM" id="CLU_2703949_0_0_6"/>
<name>A0A0K0GPS6_XANOP</name>
<protein>
    <submittedName>
        <fullName evidence="1">Uncharacterized protein</fullName>
    </submittedName>
</protein>
<dbReference type="EMBL" id="CP000967">
    <property type="protein sequence ID" value="ACD60934.1"/>
    <property type="molecule type" value="Genomic_DNA"/>
</dbReference>
<gene>
    <name evidence="1" type="ordered locus">PXO_05744</name>
</gene>
<evidence type="ECO:0000313" key="1">
    <source>
        <dbReference type="EMBL" id="ACD60934.1"/>
    </source>
</evidence>
<dbReference type="Proteomes" id="UP000001740">
    <property type="component" value="Chromosome"/>
</dbReference>
<accession>A0A0K0GPS6</accession>
<organism evidence="1 2">
    <name type="scientific">Xanthomonas oryzae pv. oryzae (strain PXO99A)</name>
    <dbReference type="NCBI Taxonomy" id="360094"/>
    <lineage>
        <taxon>Bacteria</taxon>
        <taxon>Pseudomonadati</taxon>
        <taxon>Pseudomonadota</taxon>
        <taxon>Gammaproteobacteria</taxon>
        <taxon>Lysobacterales</taxon>
        <taxon>Lysobacteraceae</taxon>
        <taxon>Xanthomonas</taxon>
    </lineage>
</organism>
<sequence length="73" mass="8096">MHGWASMHPWSALFPQDTVRYLLAGARLRIAATYSPLQTASGNASSTIFSWPLQRAAFSSPRCKKMPRCRPGC</sequence>
<dbReference type="KEGG" id="xop:PXO_05744"/>
<reference evidence="1 2" key="1">
    <citation type="journal article" date="2008" name="BMC Genomics">
        <title>Genome sequence and rapid evolution of the rice pathogen Xanthomonas oryzae pv. oryzae PXO99A.</title>
        <authorList>
            <person name="Salzberg S.L."/>
            <person name="Sommer D.D."/>
            <person name="Schatz M.C."/>
            <person name="Phillippy A.M."/>
            <person name="Rabinowicz P.D."/>
            <person name="Tsuge S."/>
            <person name="Furutani A."/>
            <person name="Ochiai H."/>
            <person name="Delcher A.L."/>
            <person name="Kelley D."/>
            <person name="Madupu R."/>
            <person name="Puiu D."/>
            <person name="Radune D."/>
            <person name="Shumway M."/>
            <person name="Trapnell C."/>
            <person name="Aparna G."/>
            <person name="Jha G."/>
            <person name="Pandey A."/>
            <person name="Patil P.B."/>
            <person name="Ishihara H."/>
            <person name="Meyer D.F."/>
            <person name="Szurek B."/>
            <person name="Verdier V."/>
            <person name="Koebnik R."/>
            <person name="Dow J.M."/>
            <person name="Ryan R.P."/>
            <person name="Hirata H."/>
            <person name="Tsuyumu S."/>
            <person name="Won Lee S."/>
            <person name="Seo Y.S."/>
            <person name="Sriariyanum M."/>
            <person name="Ronald P.C."/>
            <person name="Sonti R.V."/>
            <person name="Van Sluys M.A."/>
            <person name="Leach J.E."/>
            <person name="White F.F."/>
            <person name="Bogdanove A.J."/>
        </authorList>
    </citation>
    <scope>NUCLEOTIDE SEQUENCE [LARGE SCALE GENOMIC DNA]</scope>
    <source>
        <strain evidence="1 2">PXO99A</strain>
    </source>
</reference>